<proteinExistence type="predicted"/>
<dbReference type="AlphaFoldDB" id="X0VNN5"/>
<evidence type="ECO:0000256" key="1">
    <source>
        <dbReference type="SAM" id="MobiDB-lite"/>
    </source>
</evidence>
<evidence type="ECO:0008006" key="3">
    <source>
        <dbReference type="Google" id="ProtNLM"/>
    </source>
</evidence>
<feature type="compositionally biased region" description="Basic and acidic residues" evidence="1">
    <location>
        <begin position="7"/>
        <end position="20"/>
    </location>
</feature>
<dbReference type="EMBL" id="BARS01038782">
    <property type="protein sequence ID" value="GAG14063.1"/>
    <property type="molecule type" value="Genomic_DNA"/>
</dbReference>
<reference evidence="2" key="1">
    <citation type="journal article" date="2014" name="Front. Microbiol.">
        <title>High frequency of phylogenetically diverse reductive dehalogenase-homologous genes in deep subseafloor sedimentary metagenomes.</title>
        <authorList>
            <person name="Kawai M."/>
            <person name="Futagami T."/>
            <person name="Toyoda A."/>
            <person name="Takaki Y."/>
            <person name="Nishi S."/>
            <person name="Hori S."/>
            <person name="Arai W."/>
            <person name="Tsubouchi T."/>
            <person name="Morono Y."/>
            <person name="Uchiyama I."/>
            <person name="Ito T."/>
            <person name="Fujiyama A."/>
            <person name="Inagaki F."/>
            <person name="Takami H."/>
        </authorList>
    </citation>
    <scope>NUCLEOTIDE SEQUENCE</scope>
    <source>
        <strain evidence="2">Expedition CK06-06</strain>
    </source>
</reference>
<dbReference type="Gene3D" id="3.90.25.10">
    <property type="entry name" value="UDP-galactose 4-epimerase, domain 1"/>
    <property type="match status" value="1"/>
</dbReference>
<comment type="caution">
    <text evidence="2">The sequence shown here is derived from an EMBL/GenBank/DDBJ whole genome shotgun (WGS) entry which is preliminary data.</text>
</comment>
<protein>
    <recommendedName>
        <fullName evidence="3">NAD(P)-binding domain-containing protein</fullName>
    </recommendedName>
</protein>
<dbReference type="Gene3D" id="3.40.50.720">
    <property type="entry name" value="NAD(P)-binding Rossmann-like Domain"/>
    <property type="match status" value="1"/>
</dbReference>
<feature type="non-terminal residue" evidence="2">
    <location>
        <position position="1"/>
    </location>
</feature>
<sequence>KGNIFWDKSKPDGQPRRKLDVSKAKKEFGFEAKTDFKGGLKKTIDWYKVNK</sequence>
<evidence type="ECO:0000313" key="2">
    <source>
        <dbReference type="EMBL" id="GAG14063.1"/>
    </source>
</evidence>
<dbReference type="InterPro" id="IPR036291">
    <property type="entry name" value="NAD(P)-bd_dom_sf"/>
</dbReference>
<gene>
    <name evidence="2" type="ORF">S01H1_59295</name>
</gene>
<organism evidence="2">
    <name type="scientific">marine sediment metagenome</name>
    <dbReference type="NCBI Taxonomy" id="412755"/>
    <lineage>
        <taxon>unclassified sequences</taxon>
        <taxon>metagenomes</taxon>
        <taxon>ecological metagenomes</taxon>
    </lineage>
</organism>
<name>X0VNN5_9ZZZZ</name>
<accession>X0VNN5</accession>
<feature type="region of interest" description="Disordered" evidence="1">
    <location>
        <begin position="1"/>
        <end position="20"/>
    </location>
</feature>
<dbReference type="SUPFAM" id="SSF51735">
    <property type="entry name" value="NAD(P)-binding Rossmann-fold domains"/>
    <property type="match status" value="1"/>
</dbReference>